<organism evidence="2 3">
    <name type="scientific">Lactarius akahatsu</name>
    <dbReference type="NCBI Taxonomy" id="416441"/>
    <lineage>
        <taxon>Eukaryota</taxon>
        <taxon>Fungi</taxon>
        <taxon>Dikarya</taxon>
        <taxon>Basidiomycota</taxon>
        <taxon>Agaricomycotina</taxon>
        <taxon>Agaricomycetes</taxon>
        <taxon>Russulales</taxon>
        <taxon>Russulaceae</taxon>
        <taxon>Lactarius</taxon>
    </lineage>
</organism>
<feature type="region of interest" description="Disordered" evidence="1">
    <location>
        <begin position="81"/>
        <end position="187"/>
    </location>
</feature>
<dbReference type="Proteomes" id="UP001201163">
    <property type="component" value="Unassembled WGS sequence"/>
</dbReference>
<feature type="compositionally biased region" description="Polar residues" evidence="1">
    <location>
        <begin position="81"/>
        <end position="90"/>
    </location>
</feature>
<feature type="compositionally biased region" description="Low complexity" evidence="1">
    <location>
        <begin position="136"/>
        <end position="149"/>
    </location>
</feature>
<name>A0AAD4LME1_9AGAM</name>
<dbReference type="EMBL" id="JAKELL010000017">
    <property type="protein sequence ID" value="KAH8993745.1"/>
    <property type="molecule type" value="Genomic_DNA"/>
</dbReference>
<feature type="compositionally biased region" description="Basic and acidic residues" evidence="1">
    <location>
        <begin position="176"/>
        <end position="187"/>
    </location>
</feature>
<feature type="compositionally biased region" description="Pro residues" evidence="1">
    <location>
        <begin position="95"/>
        <end position="122"/>
    </location>
</feature>
<keyword evidence="3" id="KW-1185">Reference proteome</keyword>
<gene>
    <name evidence="2" type="ORF">EDB92DRAFT_379121</name>
</gene>
<reference evidence="2" key="1">
    <citation type="submission" date="2022-01" db="EMBL/GenBank/DDBJ databases">
        <title>Comparative genomics reveals a dynamic genome evolution in the ectomycorrhizal milk-cap (Lactarius) mushrooms.</title>
        <authorList>
            <consortium name="DOE Joint Genome Institute"/>
            <person name="Lebreton A."/>
            <person name="Tang N."/>
            <person name="Kuo A."/>
            <person name="LaButti K."/>
            <person name="Drula E."/>
            <person name="Barry K."/>
            <person name="Clum A."/>
            <person name="Lipzen A."/>
            <person name="Mousain D."/>
            <person name="Ng V."/>
            <person name="Wang R."/>
            <person name="Wang X."/>
            <person name="Dai Y."/>
            <person name="Henrissat B."/>
            <person name="Grigoriev I.V."/>
            <person name="Guerin-Laguette A."/>
            <person name="Yu F."/>
            <person name="Martin F.M."/>
        </authorList>
    </citation>
    <scope>NUCLEOTIDE SEQUENCE</scope>
    <source>
        <strain evidence="2">QP</strain>
    </source>
</reference>
<evidence type="ECO:0000313" key="3">
    <source>
        <dbReference type="Proteomes" id="UP001201163"/>
    </source>
</evidence>
<comment type="caution">
    <text evidence="2">The sequence shown here is derived from an EMBL/GenBank/DDBJ whole genome shotgun (WGS) entry which is preliminary data.</text>
</comment>
<evidence type="ECO:0000256" key="1">
    <source>
        <dbReference type="SAM" id="MobiDB-lite"/>
    </source>
</evidence>
<evidence type="ECO:0000313" key="2">
    <source>
        <dbReference type="EMBL" id="KAH8993745.1"/>
    </source>
</evidence>
<sequence>MSSRPLNVIVTRGGAPVVAFTVTGMHQDHHPPRPYVGTPATYGSTYAFQATPNATMTHGTSRAPTQVQASGAYYASQITPQQPAVTTASGRSPALSPPAYPSPSPNSRPPPPSTPPSNPPYYRPSDNNRDRTDSRGFQSYAGGSQQSQGTNGGRQGNHAPVFAGPRVGAGTPTAVDADRGGRYRVGPERLAQGQPMARKYLDAAWGVTPGTKESLGLTD</sequence>
<accession>A0AAD4LME1</accession>
<proteinExistence type="predicted"/>
<dbReference type="AlphaFoldDB" id="A0AAD4LME1"/>
<protein>
    <submittedName>
        <fullName evidence="2">Uncharacterized protein</fullName>
    </submittedName>
</protein>